<comment type="cofactor">
    <cofactor evidence="1 14">
        <name>pyridoxal 5'-phosphate</name>
        <dbReference type="ChEBI" id="CHEBI:597326"/>
    </cofactor>
</comment>
<dbReference type="InterPro" id="IPR009006">
    <property type="entry name" value="Ala_racemase/Decarboxylase_C"/>
</dbReference>
<gene>
    <name evidence="17" type="ORF">PBS003_LOCUS9547</name>
</gene>
<evidence type="ECO:0000256" key="6">
    <source>
        <dbReference type="ARBA" id="ARBA00022793"/>
    </source>
</evidence>
<dbReference type="CDD" id="cd06828">
    <property type="entry name" value="PLPDE_III_DapDC"/>
    <property type="match status" value="1"/>
</dbReference>
<dbReference type="InterPro" id="IPR002986">
    <property type="entry name" value="DAP_deCOOHase_LysA"/>
</dbReference>
<protein>
    <recommendedName>
        <fullName evidence="16">Orn/DAP/Arg decarboxylase 2 N-terminal domain-containing protein</fullName>
    </recommendedName>
</protein>
<dbReference type="PANTHER" id="PTHR43727">
    <property type="entry name" value="DIAMINOPIMELATE DECARBOXYLASE"/>
    <property type="match status" value="1"/>
</dbReference>
<keyword evidence="7" id="KW-0276">Fatty acid metabolism</keyword>
<evidence type="ECO:0000256" key="3">
    <source>
        <dbReference type="ARBA" id="ARBA00022516"/>
    </source>
</evidence>
<dbReference type="SUPFAM" id="SSF50621">
    <property type="entry name" value="Alanine racemase C-terminal domain-like"/>
    <property type="match status" value="1"/>
</dbReference>
<evidence type="ECO:0000313" key="17">
    <source>
        <dbReference type="EMBL" id="CAH0482970.1"/>
    </source>
</evidence>
<feature type="domain" description="Orn/DAP/Arg decarboxylase 2 N-terminal" evidence="16">
    <location>
        <begin position="300"/>
        <end position="544"/>
    </location>
</feature>
<dbReference type="SUPFAM" id="SSF51419">
    <property type="entry name" value="PLP-binding barrel"/>
    <property type="match status" value="1"/>
</dbReference>
<evidence type="ECO:0000256" key="13">
    <source>
        <dbReference type="ARBA" id="ARBA00023239"/>
    </source>
</evidence>
<evidence type="ECO:0000256" key="8">
    <source>
        <dbReference type="ARBA" id="ARBA00022898"/>
    </source>
</evidence>
<feature type="transmembrane region" description="Helical" evidence="15">
    <location>
        <begin position="155"/>
        <end position="174"/>
    </location>
</feature>
<proteinExistence type="inferred from homology"/>
<keyword evidence="3" id="KW-0444">Lipid biosynthesis</keyword>
<keyword evidence="10" id="KW-0443">Lipid metabolism</keyword>
<evidence type="ECO:0000313" key="18">
    <source>
        <dbReference type="Proteomes" id="UP001160483"/>
    </source>
</evidence>
<evidence type="ECO:0000256" key="15">
    <source>
        <dbReference type="SAM" id="Phobius"/>
    </source>
</evidence>
<dbReference type="Pfam" id="PF01151">
    <property type="entry name" value="ELO"/>
    <property type="match status" value="1"/>
</dbReference>
<feature type="transmembrane region" description="Helical" evidence="15">
    <location>
        <begin position="180"/>
        <end position="202"/>
    </location>
</feature>
<dbReference type="Pfam" id="PF02784">
    <property type="entry name" value="Orn_Arg_deC_N"/>
    <property type="match status" value="1"/>
</dbReference>
<dbReference type="EMBL" id="CAKKTJ010000336">
    <property type="protein sequence ID" value="CAH0482970.1"/>
    <property type="molecule type" value="Genomic_DNA"/>
</dbReference>
<dbReference type="AlphaFoldDB" id="A0AAU9LE13"/>
<dbReference type="FunFam" id="3.20.20.10:FF:000003">
    <property type="entry name" value="Diaminopimelate decarboxylase"/>
    <property type="match status" value="1"/>
</dbReference>
<comment type="caution">
    <text evidence="17">The sequence shown here is derived from an EMBL/GenBank/DDBJ whole genome shotgun (WGS) entry which is preliminary data.</text>
</comment>
<dbReference type="PRINTS" id="PR01181">
    <property type="entry name" value="DAPDCRBXLASE"/>
</dbReference>
<keyword evidence="6" id="KW-0210">Decarboxylase</keyword>
<accession>A0AAU9LE13</accession>
<dbReference type="PANTHER" id="PTHR43727:SF2">
    <property type="entry name" value="GROUP IV DECARBOXYLASE"/>
    <property type="match status" value="1"/>
</dbReference>
<dbReference type="Gene3D" id="3.20.20.10">
    <property type="entry name" value="Alanine racemase"/>
    <property type="match status" value="1"/>
</dbReference>
<dbReference type="NCBIfam" id="TIGR01048">
    <property type="entry name" value="lysA"/>
    <property type="match status" value="1"/>
</dbReference>
<dbReference type="InterPro" id="IPR000183">
    <property type="entry name" value="Orn/DAP/Arg_de-COase"/>
</dbReference>
<dbReference type="GO" id="GO:0006633">
    <property type="term" value="P:fatty acid biosynthetic process"/>
    <property type="evidence" value="ECO:0007669"/>
    <property type="project" value="UniProtKB-KW"/>
</dbReference>
<dbReference type="PRINTS" id="PR01179">
    <property type="entry name" value="ODADCRBXLASE"/>
</dbReference>
<dbReference type="GO" id="GO:0009922">
    <property type="term" value="F:fatty acid elongase activity"/>
    <property type="evidence" value="ECO:0007669"/>
    <property type="project" value="InterPro"/>
</dbReference>
<evidence type="ECO:0000256" key="11">
    <source>
        <dbReference type="ARBA" id="ARBA00023136"/>
    </source>
</evidence>
<keyword evidence="8 14" id="KW-0663">Pyridoxal phosphate</keyword>
<dbReference type="Proteomes" id="UP001160483">
    <property type="component" value="Unassembled WGS sequence"/>
</dbReference>
<evidence type="ECO:0000256" key="7">
    <source>
        <dbReference type="ARBA" id="ARBA00022832"/>
    </source>
</evidence>
<evidence type="ECO:0000256" key="4">
    <source>
        <dbReference type="ARBA" id="ARBA00022679"/>
    </source>
</evidence>
<sequence length="682" mass="77673">MGSVLLDSYKQWADGMDVMILDWIDPTLGYRQSPMQDYFLADFSTAFAFCVGYLVFVVVGTLVMKSGMPALNTAPLQFIYNPIQIVLCSYMTVEAILQARRNARTPFREYSITPCNDFNHTNPVMGNLVYIFYLSKVLDFCDTFFIVMGKKWKQLSVLHVYHHITVFICLWSNFRTSYDGDLYMTIVLNGAVHAIMYMYYFVSSHTRNIWWKPYLTMVQMIQFILMNMQGYLMVSRSCPETFRLDELVHRPHLTSHFLQTMPLPLPTSALQHLDKLTEKYGTPLQLYDEKMIRDNARHLLAAFRTYFPDFQQFYAVKALPNPAIIKLLHQEGCGMDCSSSAELHIVKELGVPSDQVVFTSNFTAQKDLAMAFDQGVIINLDDMSLVDSLVAVRNKSPNLISFRLNPGLGRTDSETKSNVLGGPDAKFGVPPFQIVEAYRRAKHAGAKRFGIHMMTGSCVMNQDYWRETVTVLFSTIVLLKKELGIEFEFMNIGGGLGIPYHKEDDTVDIKAIAKMLREVFDVAMEKHGLKKLPRLCMENGRFMTGPFGWLVTRCEAIKETYGRYYGVDACMAHLMRPGMYGAYHEISIPGRENEEVLSSHVVGTLCENNDWFAKDRPLPKARVGDLFVIHDTGAHSHSMGFQYNGKLRAPEVLLRANGSESLIRERETYESLYGNCVMPADL</sequence>
<dbReference type="InterPro" id="IPR002076">
    <property type="entry name" value="ELO_fam"/>
</dbReference>
<keyword evidence="11 15" id="KW-0472">Membrane</keyword>
<organism evidence="17 18">
    <name type="scientific">Peronospora belbahrii</name>
    <dbReference type="NCBI Taxonomy" id="622444"/>
    <lineage>
        <taxon>Eukaryota</taxon>
        <taxon>Sar</taxon>
        <taxon>Stramenopiles</taxon>
        <taxon>Oomycota</taxon>
        <taxon>Peronosporomycetes</taxon>
        <taxon>Peronosporales</taxon>
        <taxon>Peronosporaceae</taxon>
        <taxon>Peronospora</taxon>
    </lineage>
</organism>
<dbReference type="GO" id="GO:0016020">
    <property type="term" value="C:membrane"/>
    <property type="evidence" value="ECO:0007669"/>
    <property type="project" value="UniProtKB-SubCell"/>
</dbReference>
<keyword evidence="13" id="KW-0456">Lyase</keyword>
<comment type="subcellular location">
    <subcellularLocation>
        <location evidence="2">Membrane</location>
        <topology evidence="2">Multi-pass membrane protein</topology>
    </subcellularLocation>
</comment>
<dbReference type="InterPro" id="IPR029066">
    <property type="entry name" value="PLP-binding_barrel"/>
</dbReference>
<evidence type="ECO:0000256" key="2">
    <source>
        <dbReference type="ARBA" id="ARBA00004141"/>
    </source>
</evidence>
<dbReference type="GO" id="GO:0009089">
    <property type="term" value="P:lysine biosynthetic process via diaminopimelate"/>
    <property type="evidence" value="ECO:0007669"/>
    <property type="project" value="InterPro"/>
</dbReference>
<feature type="transmembrane region" description="Helical" evidence="15">
    <location>
        <begin position="38"/>
        <end position="59"/>
    </location>
</feature>
<evidence type="ECO:0000256" key="9">
    <source>
        <dbReference type="ARBA" id="ARBA00022989"/>
    </source>
</evidence>
<keyword evidence="5 15" id="KW-0812">Transmembrane</keyword>
<evidence type="ECO:0000256" key="1">
    <source>
        <dbReference type="ARBA" id="ARBA00001933"/>
    </source>
</evidence>
<reference evidence="17" key="1">
    <citation type="submission" date="2021-11" db="EMBL/GenBank/DDBJ databases">
        <authorList>
            <person name="Islam A."/>
            <person name="Islam S."/>
            <person name="Flora M.S."/>
            <person name="Rahman M."/>
            <person name="Ziaur R.M."/>
            <person name="Epstein J.H."/>
            <person name="Hassan M."/>
            <person name="Klassen M."/>
            <person name="Woodard K."/>
            <person name="Webb A."/>
            <person name="Webby R.J."/>
            <person name="El Zowalaty M.E."/>
        </authorList>
    </citation>
    <scope>NUCLEOTIDE SEQUENCE</scope>
    <source>
        <strain evidence="17">Pbs3</strain>
    </source>
</reference>
<dbReference type="InterPro" id="IPR022644">
    <property type="entry name" value="De-COase2_N"/>
</dbReference>
<dbReference type="PROSITE" id="PS00878">
    <property type="entry name" value="ODR_DC_2_1"/>
    <property type="match status" value="1"/>
</dbReference>
<dbReference type="HAMAP" id="MF_02120">
    <property type="entry name" value="LysA"/>
    <property type="match status" value="1"/>
</dbReference>
<feature type="active site" description="Proton donor" evidence="14">
    <location>
        <position position="606"/>
    </location>
</feature>
<keyword evidence="9 15" id="KW-1133">Transmembrane helix</keyword>
<keyword evidence="12" id="KW-0275">Fatty acid biosynthesis</keyword>
<evidence type="ECO:0000256" key="14">
    <source>
        <dbReference type="PIRSR" id="PIRSR600183-50"/>
    </source>
</evidence>
<name>A0AAU9LE13_9STRA</name>
<evidence type="ECO:0000256" key="5">
    <source>
        <dbReference type="ARBA" id="ARBA00022692"/>
    </source>
</evidence>
<dbReference type="GO" id="GO:0008836">
    <property type="term" value="F:diaminopimelate decarboxylase activity"/>
    <property type="evidence" value="ECO:0007669"/>
    <property type="project" value="InterPro"/>
</dbReference>
<evidence type="ECO:0000256" key="10">
    <source>
        <dbReference type="ARBA" id="ARBA00023098"/>
    </source>
</evidence>
<feature type="modified residue" description="N6-(pyridoxal phosphate)lysine" evidence="14">
    <location>
        <position position="317"/>
    </location>
</feature>
<dbReference type="Gene3D" id="2.40.37.10">
    <property type="entry name" value="Lyase, Ornithine Decarboxylase, Chain A, domain 1"/>
    <property type="match status" value="1"/>
</dbReference>
<feature type="transmembrane region" description="Helical" evidence="15">
    <location>
        <begin position="214"/>
        <end position="234"/>
    </location>
</feature>
<evidence type="ECO:0000256" key="12">
    <source>
        <dbReference type="ARBA" id="ARBA00023160"/>
    </source>
</evidence>
<evidence type="ECO:0000259" key="16">
    <source>
        <dbReference type="Pfam" id="PF02784"/>
    </source>
</evidence>
<dbReference type="InterPro" id="IPR022653">
    <property type="entry name" value="De-COase2_pyr-phos_BS"/>
</dbReference>
<keyword evidence="4" id="KW-0808">Transferase</keyword>